<protein>
    <recommendedName>
        <fullName evidence="2">Apolipoprotein D</fullName>
    </recommendedName>
</protein>
<dbReference type="FunFam" id="2.40.128.20:FF:000003">
    <property type="entry name" value="Apolipoprotein D"/>
    <property type="match status" value="1"/>
</dbReference>
<dbReference type="Gene3D" id="2.40.128.20">
    <property type="match status" value="1"/>
</dbReference>
<evidence type="ECO:0000256" key="5">
    <source>
        <dbReference type="ARBA" id="ARBA00022729"/>
    </source>
</evidence>
<dbReference type="PRINTS" id="PR01273">
    <property type="entry name" value="INVTBRTCOLOR"/>
</dbReference>
<feature type="non-terminal residue" evidence="11">
    <location>
        <position position="1"/>
    </location>
</feature>
<dbReference type="EMBL" id="GANO01002669">
    <property type="protein sequence ID" value="JAB57202.1"/>
    <property type="molecule type" value="mRNA"/>
</dbReference>
<dbReference type="SUPFAM" id="SSF50814">
    <property type="entry name" value="Lipocalins"/>
    <property type="match status" value="1"/>
</dbReference>
<comment type="similarity">
    <text evidence="9">Belongs to the calycin superfamily. Lipocalin family.</text>
</comment>
<evidence type="ECO:0000313" key="11">
    <source>
        <dbReference type="EMBL" id="JAB57202.1"/>
    </source>
</evidence>
<dbReference type="InterPro" id="IPR012674">
    <property type="entry name" value="Calycin"/>
</dbReference>
<dbReference type="GO" id="GO:0031409">
    <property type="term" value="F:pigment binding"/>
    <property type="evidence" value="ECO:0007669"/>
    <property type="project" value="InterPro"/>
</dbReference>
<keyword evidence="4" id="KW-0964">Secreted</keyword>
<evidence type="ECO:0000256" key="8">
    <source>
        <dbReference type="ARBA" id="ARBA00023180"/>
    </source>
</evidence>
<name>U5ERU8_9DIPT</name>
<dbReference type="GO" id="GO:0005737">
    <property type="term" value="C:cytoplasm"/>
    <property type="evidence" value="ECO:0007669"/>
    <property type="project" value="TreeGrafter"/>
</dbReference>
<keyword evidence="8" id="KW-0325">Glycoprotein</keyword>
<keyword evidence="3" id="KW-0813">Transport</keyword>
<comment type="subcellular location">
    <subcellularLocation>
        <location evidence="1">Secreted</location>
    </subcellularLocation>
</comment>
<dbReference type="InterPro" id="IPR003057">
    <property type="entry name" value="Invtbrt_color"/>
</dbReference>
<dbReference type="GO" id="GO:0000302">
    <property type="term" value="P:response to reactive oxygen species"/>
    <property type="evidence" value="ECO:0007669"/>
    <property type="project" value="TreeGrafter"/>
</dbReference>
<dbReference type="PROSITE" id="PS00213">
    <property type="entry name" value="LIPOCALIN"/>
    <property type="match status" value="1"/>
</dbReference>
<evidence type="ECO:0000256" key="4">
    <source>
        <dbReference type="ARBA" id="ARBA00022525"/>
    </source>
</evidence>
<accession>U5ERU8</accession>
<feature type="domain" description="Lipocalin/cytosolic fatty-acid binding" evidence="10">
    <location>
        <begin position="78"/>
        <end position="224"/>
    </location>
</feature>
<dbReference type="GO" id="GO:0008289">
    <property type="term" value="F:lipid binding"/>
    <property type="evidence" value="ECO:0007669"/>
    <property type="project" value="UniProtKB-KW"/>
</dbReference>
<dbReference type="InterPro" id="IPR000566">
    <property type="entry name" value="Lipocln_cytosolic_FA-bd_dom"/>
</dbReference>
<organism evidence="11">
    <name type="scientific">Corethrella appendiculata</name>
    <dbReference type="NCBI Taxonomy" id="1370023"/>
    <lineage>
        <taxon>Eukaryota</taxon>
        <taxon>Metazoa</taxon>
        <taxon>Ecdysozoa</taxon>
        <taxon>Arthropoda</taxon>
        <taxon>Hexapoda</taxon>
        <taxon>Insecta</taxon>
        <taxon>Pterygota</taxon>
        <taxon>Neoptera</taxon>
        <taxon>Endopterygota</taxon>
        <taxon>Diptera</taxon>
        <taxon>Nematocera</taxon>
        <taxon>Culicoidea</taxon>
        <taxon>Chaoboridae</taxon>
        <taxon>Corethrella</taxon>
    </lineage>
</organism>
<reference evidence="11" key="1">
    <citation type="journal article" date="2014" name="Insect Biochem. Mol. Biol.">
        <title>An insight into the sialome of the frog biting fly, Corethrella appendiculata.</title>
        <authorList>
            <person name="Ribeiro J.M.C."/>
            <person name="Chagas A.C."/>
            <person name="Pham V.M."/>
            <person name="Lounibos L.P."/>
            <person name="Calvo E."/>
        </authorList>
    </citation>
    <scope>NUCLEOTIDE SEQUENCE</scope>
    <source>
        <tissue evidence="11">Salivary glands</tissue>
    </source>
</reference>
<evidence type="ECO:0000256" key="1">
    <source>
        <dbReference type="ARBA" id="ARBA00004613"/>
    </source>
</evidence>
<proteinExistence type="evidence at transcript level"/>
<dbReference type="GO" id="GO:0006629">
    <property type="term" value="P:lipid metabolic process"/>
    <property type="evidence" value="ECO:0007669"/>
    <property type="project" value="TreeGrafter"/>
</dbReference>
<evidence type="ECO:0000256" key="2">
    <source>
        <dbReference type="ARBA" id="ARBA00019890"/>
    </source>
</evidence>
<keyword evidence="6" id="KW-0446">Lipid-binding</keyword>
<evidence type="ECO:0000256" key="9">
    <source>
        <dbReference type="RuleBase" id="RU003695"/>
    </source>
</evidence>
<dbReference type="CDD" id="cd19437">
    <property type="entry name" value="lipocalin_apoD-like"/>
    <property type="match status" value="1"/>
</dbReference>
<dbReference type="PANTHER" id="PTHR10612">
    <property type="entry name" value="APOLIPOPROTEIN D"/>
    <property type="match status" value="1"/>
</dbReference>
<dbReference type="PANTHER" id="PTHR10612:SF34">
    <property type="entry name" value="APOLIPOPROTEIN D"/>
    <property type="match status" value="1"/>
</dbReference>
<keyword evidence="7" id="KW-1015">Disulfide bond</keyword>
<keyword evidence="11" id="KW-0449">Lipoprotein</keyword>
<sequence>KTFNYCRARFSNKLLTNYINFKRITIMMLSHNRVRVFRLILLTICLIQKTTVFAQIPVLGSCPNLDVVQNFDIDRYLGLWYEAEKYPFLFELAGKCITANYEKTEDEGFYSVYNKQISRITGHETGIRGSAISEKVNDTSAKLLVEFPSLPVRIHSPYWVLGTDYTSYAVVFSCTDFGGLVSGRMLWILTREQNPSVETLEKAYSILDKTKLSKAYLMRTDQTNCDYNSTSIN</sequence>
<evidence type="ECO:0000259" key="10">
    <source>
        <dbReference type="Pfam" id="PF00061"/>
    </source>
</evidence>
<evidence type="ECO:0000256" key="3">
    <source>
        <dbReference type="ARBA" id="ARBA00022448"/>
    </source>
</evidence>
<dbReference type="AlphaFoldDB" id="U5ERU8"/>
<evidence type="ECO:0000256" key="7">
    <source>
        <dbReference type="ARBA" id="ARBA00023157"/>
    </source>
</evidence>
<keyword evidence="5" id="KW-0732">Signal</keyword>
<dbReference type="GO" id="GO:0005576">
    <property type="term" value="C:extracellular region"/>
    <property type="evidence" value="ECO:0007669"/>
    <property type="project" value="UniProtKB-SubCell"/>
</dbReference>
<dbReference type="Pfam" id="PF00061">
    <property type="entry name" value="Lipocalin"/>
    <property type="match status" value="1"/>
</dbReference>
<evidence type="ECO:0000256" key="6">
    <source>
        <dbReference type="ARBA" id="ARBA00023121"/>
    </source>
</evidence>
<dbReference type="InterPro" id="IPR022272">
    <property type="entry name" value="Lipocalin_CS"/>
</dbReference>